<gene>
    <name evidence="1" type="ORF">LCGC14_3095530</name>
</gene>
<protein>
    <recommendedName>
        <fullName evidence="2">PD-(D/E)XK endonuclease-like domain-containing protein</fullName>
    </recommendedName>
</protein>
<evidence type="ECO:0000313" key="1">
    <source>
        <dbReference type="EMBL" id="KKK53363.1"/>
    </source>
</evidence>
<comment type="caution">
    <text evidence="1">The sequence shown here is derived from an EMBL/GenBank/DDBJ whole genome shotgun (WGS) entry which is preliminary data.</text>
</comment>
<accession>A0A0F8W9U8</accession>
<organism evidence="1">
    <name type="scientific">marine sediment metagenome</name>
    <dbReference type="NCBI Taxonomy" id="412755"/>
    <lineage>
        <taxon>unclassified sequences</taxon>
        <taxon>metagenomes</taxon>
        <taxon>ecological metagenomes</taxon>
    </lineage>
</organism>
<sequence length="151" mass="17438">NDEARMRGTYVAQATQFYDEGTLDYDALDDELKPYVMAWEKFLVDNYVKVEAIEKMVSNRSRRYAGTSDRLAKVGRWNYVIDIKTGSKAPWHSLQTAAYAECLTGRYRYRASILLGGDGNYKFEKHDCPSDRDVFLSALNLYHWKAEKGLL</sequence>
<reference evidence="1" key="1">
    <citation type="journal article" date="2015" name="Nature">
        <title>Complex archaea that bridge the gap between prokaryotes and eukaryotes.</title>
        <authorList>
            <person name="Spang A."/>
            <person name="Saw J.H."/>
            <person name="Jorgensen S.L."/>
            <person name="Zaremba-Niedzwiedzka K."/>
            <person name="Martijn J."/>
            <person name="Lind A.E."/>
            <person name="van Eijk R."/>
            <person name="Schleper C."/>
            <person name="Guy L."/>
            <person name="Ettema T.J."/>
        </authorList>
    </citation>
    <scope>NUCLEOTIDE SEQUENCE</scope>
</reference>
<dbReference type="Gene3D" id="3.90.320.10">
    <property type="match status" value="1"/>
</dbReference>
<dbReference type="AlphaFoldDB" id="A0A0F8W9U8"/>
<evidence type="ECO:0008006" key="2">
    <source>
        <dbReference type="Google" id="ProtNLM"/>
    </source>
</evidence>
<dbReference type="EMBL" id="LAZR01066545">
    <property type="protein sequence ID" value="KKK53363.1"/>
    <property type="molecule type" value="Genomic_DNA"/>
</dbReference>
<feature type="non-terminal residue" evidence="1">
    <location>
        <position position="1"/>
    </location>
</feature>
<proteinExistence type="predicted"/>
<name>A0A0F8W9U8_9ZZZZ</name>
<dbReference type="InterPro" id="IPR011604">
    <property type="entry name" value="PDDEXK-like_dom_sf"/>
</dbReference>